<sequence length="541" mass="62526">MTRSLETLDIEVLENILFFCNQNDLVALAQTCHALSTPAIKKLYRSIYVRRHPRLITDESFIDSWATEVAGVRNIFKRTDQNDYLIYLKLICLGESLKKYGQLVERVAIYDDIFTEEEGLEYLITFVDIVKGYCTNLKRFSCYDERIQKLPLPPTIENLVTSDLTELDKTTHPIKSLRVHMHRYTEQHDLPNLSKLSSVEELILEDDESASLRLLKIMSNAGVEKLKLKRLVFNHVHGLHDYNTVPRSLTIEFIDACIDLSQLEELEMGIGCQEAECDCLGQFLDDLAPKLTSLHSVSFHEKTFHRDHYLTEAWDVSIGRFLLNVKSKVKFVAVHHNPPIDGKLTNGLEGNALRRRRLYEKVLPDLKHLETFVSPTFLQSCACYEVLVSDLLWNGCECDFCNQFLPFYDKYLMDHAYFDSDETDFRDMISPRLFGLFGAEMTRRLQNKYDLDAFKIPSAATTWNFHGYKAITCFNDINECMFDQKLFAPLAVCVSHFMLSSIKLMAKCCPKLKKVALTGIFFTIDENREVKCLYDTPERIV</sequence>
<dbReference type="CDD" id="cd09917">
    <property type="entry name" value="F-box_SF"/>
    <property type="match status" value="1"/>
</dbReference>
<organism evidence="1">
    <name type="scientific">Cyberlindnera fabianii</name>
    <name type="common">Yeast</name>
    <name type="synonym">Hansenula fabianii</name>
    <dbReference type="NCBI Taxonomy" id="36022"/>
    <lineage>
        <taxon>Eukaryota</taxon>
        <taxon>Fungi</taxon>
        <taxon>Dikarya</taxon>
        <taxon>Ascomycota</taxon>
        <taxon>Saccharomycotina</taxon>
        <taxon>Saccharomycetes</taxon>
        <taxon>Phaffomycetales</taxon>
        <taxon>Phaffomycetaceae</taxon>
        <taxon>Cyberlindnera</taxon>
    </lineage>
</organism>
<dbReference type="EMBL" id="LK052901">
    <property type="protein sequence ID" value="CDR45095.1"/>
    <property type="molecule type" value="Genomic_DNA"/>
</dbReference>
<protein>
    <submittedName>
        <fullName evidence="1">CYFA0S16e02102g1_1</fullName>
    </submittedName>
</protein>
<gene>
    <name evidence="1" type="ORF">CYFA0S_16e02102g</name>
</gene>
<dbReference type="AlphaFoldDB" id="A0A061B5M0"/>
<dbReference type="PhylomeDB" id="A0A061B5M0"/>
<dbReference type="SUPFAM" id="SSF81383">
    <property type="entry name" value="F-box domain"/>
    <property type="match status" value="1"/>
</dbReference>
<reference evidence="1" key="1">
    <citation type="journal article" date="2014" name="Genome Announc.">
        <title>Genome sequence of the yeast Cyberlindnera fabianii (Hansenula fabianii).</title>
        <authorList>
            <person name="Freel K.C."/>
            <person name="Sarilar V."/>
            <person name="Neuveglise C."/>
            <person name="Devillers H."/>
            <person name="Friedrich A."/>
            <person name="Schacherer J."/>
        </authorList>
    </citation>
    <scope>NUCLEOTIDE SEQUENCE</scope>
    <source>
        <strain evidence="1">YJS4271</strain>
    </source>
</reference>
<proteinExistence type="predicted"/>
<evidence type="ECO:0000313" key="1">
    <source>
        <dbReference type="EMBL" id="CDR45095.1"/>
    </source>
</evidence>
<dbReference type="VEuPathDB" id="FungiDB:BON22_1362"/>
<accession>A0A061B5M0</accession>
<dbReference type="OrthoDB" id="3976101at2759"/>
<name>A0A061B5M0_CYBFA</name>
<dbReference type="InterPro" id="IPR036047">
    <property type="entry name" value="F-box-like_dom_sf"/>
</dbReference>